<keyword evidence="3" id="KW-1185">Reference proteome</keyword>
<feature type="transmembrane region" description="Helical" evidence="1">
    <location>
        <begin position="237"/>
        <end position="259"/>
    </location>
</feature>
<protein>
    <submittedName>
        <fullName evidence="2">Uncharacterized protein</fullName>
    </submittedName>
</protein>
<feature type="transmembrane region" description="Helical" evidence="1">
    <location>
        <begin position="288"/>
        <end position="310"/>
    </location>
</feature>
<dbReference type="Proteomes" id="UP000320333">
    <property type="component" value="Unassembled WGS sequence"/>
</dbReference>
<evidence type="ECO:0000313" key="3">
    <source>
        <dbReference type="Proteomes" id="UP000320333"/>
    </source>
</evidence>
<organism evidence="2 3">
    <name type="scientific">Chytriomyces confervae</name>
    <dbReference type="NCBI Taxonomy" id="246404"/>
    <lineage>
        <taxon>Eukaryota</taxon>
        <taxon>Fungi</taxon>
        <taxon>Fungi incertae sedis</taxon>
        <taxon>Chytridiomycota</taxon>
        <taxon>Chytridiomycota incertae sedis</taxon>
        <taxon>Chytridiomycetes</taxon>
        <taxon>Chytridiales</taxon>
        <taxon>Chytriomycetaceae</taxon>
        <taxon>Chytriomyces</taxon>
    </lineage>
</organism>
<sequence length="342" mass="35788">MLGLTGAGVLKVAAPVALGLWTFQHVGRIIARMKVVGDAKKAQAGKDAGKKDGKAGVTAKEEGAKPVTGIPPVDAFLAVITPFFDALLDSAAGNAIFMTIMSVAAPGMAFFAFEGLREGATTLHFAFPVLALLSQILGISVIIPLLWIPLYLLTVPITTGSALSAGAVASVAVGLALGQLPTAFMTSKPPSKLRTAAIQWFQISVALAWIPFAMTPFTHAFDHSIGQLPFDLTPESAFFFALGTALIGVHGMVTSKFVFDRVSGAKSLASRLWTVRSFEAVKNETEGLVCHFMFVDTVVLVVALTYVVGMKGGPEYAAYVLGLVPLIGPGAALSFAFGYLAR</sequence>
<keyword evidence="1" id="KW-0812">Transmembrane</keyword>
<keyword evidence="1" id="KW-1133">Transmembrane helix</keyword>
<evidence type="ECO:0000256" key="1">
    <source>
        <dbReference type="SAM" id="Phobius"/>
    </source>
</evidence>
<feature type="transmembrane region" description="Helical" evidence="1">
    <location>
        <begin position="162"/>
        <end position="184"/>
    </location>
</feature>
<gene>
    <name evidence="2" type="ORF">CcCBS67573_g07238</name>
</gene>
<dbReference type="STRING" id="246404.A0A507EWL7"/>
<proteinExistence type="predicted"/>
<feature type="transmembrane region" description="Helical" evidence="1">
    <location>
        <begin position="125"/>
        <end position="150"/>
    </location>
</feature>
<name>A0A507EWL7_9FUNG</name>
<comment type="caution">
    <text evidence="2">The sequence shown here is derived from an EMBL/GenBank/DDBJ whole genome shotgun (WGS) entry which is preliminary data.</text>
</comment>
<dbReference type="AlphaFoldDB" id="A0A507EWL7"/>
<reference evidence="2 3" key="1">
    <citation type="journal article" date="2019" name="Sci. Rep.">
        <title>Comparative genomics of chytrid fungi reveal insights into the obligate biotrophic and pathogenic lifestyle of Synchytrium endobioticum.</title>
        <authorList>
            <person name="van de Vossenberg B.T.L.H."/>
            <person name="Warris S."/>
            <person name="Nguyen H.D.T."/>
            <person name="van Gent-Pelzer M.P.E."/>
            <person name="Joly D.L."/>
            <person name="van de Geest H.C."/>
            <person name="Bonants P.J.M."/>
            <person name="Smith D.S."/>
            <person name="Levesque C.A."/>
            <person name="van der Lee T.A.J."/>
        </authorList>
    </citation>
    <scope>NUCLEOTIDE SEQUENCE [LARGE SCALE GENOMIC DNA]</scope>
    <source>
        <strain evidence="2 3">CBS 675.73</strain>
    </source>
</reference>
<accession>A0A507EWL7</accession>
<dbReference type="OrthoDB" id="2155462at2759"/>
<feature type="transmembrane region" description="Helical" evidence="1">
    <location>
        <begin position="316"/>
        <end position="341"/>
    </location>
</feature>
<feature type="transmembrane region" description="Helical" evidence="1">
    <location>
        <begin position="196"/>
        <end position="217"/>
    </location>
</feature>
<dbReference type="EMBL" id="QEAP01000363">
    <property type="protein sequence ID" value="TPX68282.1"/>
    <property type="molecule type" value="Genomic_DNA"/>
</dbReference>
<evidence type="ECO:0000313" key="2">
    <source>
        <dbReference type="EMBL" id="TPX68282.1"/>
    </source>
</evidence>
<keyword evidence="1" id="KW-0472">Membrane</keyword>
<feature type="transmembrane region" description="Helical" evidence="1">
    <location>
        <begin position="91"/>
        <end position="113"/>
    </location>
</feature>